<dbReference type="AlphaFoldDB" id="A0A485NSI4"/>
<dbReference type="EMBL" id="CAAGRJ010021380">
    <property type="protein sequence ID" value="VFV35537.1"/>
    <property type="molecule type" value="Genomic_DNA"/>
</dbReference>
<gene>
    <name evidence="2" type="ORF">LYPA_23C010659</name>
</gene>
<evidence type="ECO:0000256" key="1">
    <source>
        <dbReference type="SAM" id="MobiDB-lite"/>
    </source>
</evidence>
<feature type="region of interest" description="Disordered" evidence="1">
    <location>
        <begin position="50"/>
        <end position="78"/>
    </location>
</feature>
<organism evidence="2 3">
    <name type="scientific">Lynx pardinus</name>
    <name type="common">Iberian lynx</name>
    <name type="synonym">Felis pardina</name>
    <dbReference type="NCBI Taxonomy" id="191816"/>
    <lineage>
        <taxon>Eukaryota</taxon>
        <taxon>Metazoa</taxon>
        <taxon>Chordata</taxon>
        <taxon>Craniata</taxon>
        <taxon>Vertebrata</taxon>
        <taxon>Euteleostomi</taxon>
        <taxon>Mammalia</taxon>
        <taxon>Eutheria</taxon>
        <taxon>Laurasiatheria</taxon>
        <taxon>Carnivora</taxon>
        <taxon>Feliformia</taxon>
        <taxon>Felidae</taxon>
        <taxon>Felinae</taxon>
        <taxon>Lynx</taxon>
    </lineage>
</organism>
<evidence type="ECO:0000313" key="3">
    <source>
        <dbReference type="Proteomes" id="UP000386466"/>
    </source>
</evidence>
<accession>A0A485NSI4</accession>
<proteinExistence type="predicted"/>
<reference evidence="2 3" key="1">
    <citation type="submission" date="2019-01" db="EMBL/GenBank/DDBJ databases">
        <authorList>
            <person name="Alioto T."/>
            <person name="Alioto T."/>
        </authorList>
    </citation>
    <scope>NUCLEOTIDE SEQUENCE [LARGE SCALE GENOMIC DNA]</scope>
</reference>
<keyword evidence="3" id="KW-1185">Reference proteome</keyword>
<name>A0A485NSI4_LYNPA</name>
<dbReference type="Proteomes" id="UP000386466">
    <property type="component" value="Unassembled WGS sequence"/>
</dbReference>
<sequence>MEEVAWDGFESSSLDTEINAAGGISAVRPGASGKQQNIPTLLALTEESVPLKSSLPPKNNLVQSKDDPDQTKLPRGLS</sequence>
<evidence type="ECO:0000313" key="2">
    <source>
        <dbReference type="EMBL" id="VFV35537.1"/>
    </source>
</evidence>
<protein>
    <submittedName>
        <fullName evidence="2">Protein-associating with the</fullName>
    </submittedName>
</protein>